<dbReference type="EMBL" id="JACVVK020000455">
    <property type="protein sequence ID" value="KAK7473850.1"/>
    <property type="molecule type" value="Genomic_DNA"/>
</dbReference>
<evidence type="ECO:0000313" key="2">
    <source>
        <dbReference type="Proteomes" id="UP001519460"/>
    </source>
</evidence>
<proteinExistence type="predicted"/>
<dbReference type="AlphaFoldDB" id="A0ABD0JGE3"/>
<accession>A0ABD0JGE3</accession>
<organism evidence="1 2">
    <name type="scientific">Batillaria attramentaria</name>
    <dbReference type="NCBI Taxonomy" id="370345"/>
    <lineage>
        <taxon>Eukaryota</taxon>
        <taxon>Metazoa</taxon>
        <taxon>Spiralia</taxon>
        <taxon>Lophotrochozoa</taxon>
        <taxon>Mollusca</taxon>
        <taxon>Gastropoda</taxon>
        <taxon>Caenogastropoda</taxon>
        <taxon>Sorbeoconcha</taxon>
        <taxon>Cerithioidea</taxon>
        <taxon>Batillariidae</taxon>
        <taxon>Batillaria</taxon>
    </lineage>
</organism>
<evidence type="ECO:0000313" key="1">
    <source>
        <dbReference type="EMBL" id="KAK7473850.1"/>
    </source>
</evidence>
<gene>
    <name evidence="1" type="ORF">BaRGS_00034901</name>
</gene>
<keyword evidence="2" id="KW-1185">Reference proteome</keyword>
<comment type="caution">
    <text evidence="1">The sequence shown here is derived from an EMBL/GenBank/DDBJ whole genome shotgun (WGS) entry which is preliminary data.</text>
</comment>
<name>A0ABD0JGE3_9CAEN</name>
<protein>
    <submittedName>
        <fullName evidence="1">Uncharacterized protein</fullName>
    </submittedName>
</protein>
<dbReference type="Proteomes" id="UP001519460">
    <property type="component" value="Unassembled WGS sequence"/>
</dbReference>
<feature type="non-terminal residue" evidence="1">
    <location>
        <position position="64"/>
    </location>
</feature>
<reference evidence="1 2" key="1">
    <citation type="journal article" date="2023" name="Sci. Data">
        <title>Genome assembly of the Korean intertidal mud-creeper Batillaria attramentaria.</title>
        <authorList>
            <person name="Patra A.K."/>
            <person name="Ho P.T."/>
            <person name="Jun S."/>
            <person name="Lee S.J."/>
            <person name="Kim Y."/>
            <person name="Won Y.J."/>
        </authorList>
    </citation>
    <scope>NUCLEOTIDE SEQUENCE [LARGE SCALE GENOMIC DNA]</scope>
    <source>
        <strain evidence="1">Wonlab-2016</strain>
    </source>
</reference>
<sequence length="64" mass="7464">MPFGFKTLLCRTGTVSGCESTEVYWCHGLCSVSCAKLHNVWRKIGRHSFFWELSPALDIRERWE</sequence>